<gene>
    <name evidence="3" type="ORF">KIN_36360</name>
</gene>
<keyword evidence="4" id="KW-1185">Reference proteome</keyword>
<keyword evidence="1" id="KW-0238">DNA-binding</keyword>
<dbReference type="EMBL" id="BLJE01000005">
    <property type="protein sequence ID" value="GFE66562.1"/>
    <property type="molecule type" value="Genomic_DNA"/>
</dbReference>
<dbReference type="AlphaFoldDB" id="A0A6N6JMV3"/>
<accession>A0A6N6JMV3</accession>
<evidence type="ECO:0000313" key="3">
    <source>
        <dbReference type="EMBL" id="GFE66562.1"/>
    </source>
</evidence>
<dbReference type="Gene3D" id="1.10.260.40">
    <property type="entry name" value="lambda repressor-like DNA-binding domains"/>
    <property type="match status" value="1"/>
</dbReference>
<dbReference type="PROSITE" id="PS50943">
    <property type="entry name" value="HTH_CROC1"/>
    <property type="match status" value="1"/>
</dbReference>
<dbReference type="CDD" id="cd00093">
    <property type="entry name" value="HTH_XRE"/>
    <property type="match status" value="1"/>
</dbReference>
<dbReference type="Pfam" id="PF01381">
    <property type="entry name" value="HTH_3"/>
    <property type="match status" value="1"/>
</dbReference>
<dbReference type="RefSeq" id="WP_159809720.1">
    <property type="nucleotide sequence ID" value="NZ_BLJE01000005.1"/>
</dbReference>
<reference evidence="3 4" key="1">
    <citation type="submission" date="2019-12" db="EMBL/GenBank/DDBJ databases">
        <title>Litoreibacter badius sp. nov., a novel bacteriochlorophyll a-containing bacterium in the genus Litoreibacter.</title>
        <authorList>
            <person name="Kanamuro M."/>
            <person name="Takabe Y."/>
            <person name="Mori K."/>
            <person name="Takaichi S."/>
            <person name="Hanada S."/>
        </authorList>
    </citation>
    <scope>NUCLEOTIDE SEQUENCE [LARGE SCALE GENOMIC DNA]</scope>
    <source>
        <strain evidence="3 4">K6</strain>
    </source>
</reference>
<dbReference type="InterPro" id="IPR001387">
    <property type="entry name" value="Cro/C1-type_HTH"/>
</dbReference>
<dbReference type="OrthoDB" id="9815697at2"/>
<evidence type="ECO:0000313" key="4">
    <source>
        <dbReference type="Proteomes" id="UP000436822"/>
    </source>
</evidence>
<dbReference type="GO" id="GO:0003677">
    <property type="term" value="F:DNA binding"/>
    <property type="evidence" value="ECO:0007669"/>
    <property type="project" value="UniProtKB-KW"/>
</dbReference>
<organism evidence="3 4">
    <name type="scientific">Litoreibacter roseus</name>
    <dbReference type="NCBI Taxonomy" id="2601869"/>
    <lineage>
        <taxon>Bacteria</taxon>
        <taxon>Pseudomonadati</taxon>
        <taxon>Pseudomonadota</taxon>
        <taxon>Alphaproteobacteria</taxon>
        <taxon>Rhodobacterales</taxon>
        <taxon>Roseobacteraceae</taxon>
        <taxon>Litoreibacter</taxon>
    </lineage>
</organism>
<dbReference type="SMART" id="SM00530">
    <property type="entry name" value="HTH_XRE"/>
    <property type="match status" value="1"/>
</dbReference>
<dbReference type="GO" id="GO:0003700">
    <property type="term" value="F:DNA-binding transcription factor activity"/>
    <property type="evidence" value="ECO:0007669"/>
    <property type="project" value="TreeGrafter"/>
</dbReference>
<dbReference type="SUPFAM" id="SSF47413">
    <property type="entry name" value="lambda repressor-like DNA-binding domains"/>
    <property type="match status" value="1"/>
</dbReference>
<evidence type="ECO:0000256" key="1">
    <source>
        <dbReference type="ARBA" id="ARBA00023125"/>
    </source>
</evidence>
<feature type="domain" description="HTH cro/C1-type" evidence="2">
    <location>
        <begin position="11"/>
        <end position="65"/>
    </location>
</feature>
<sequence>MDIRHTFGNNLKHYRTQANMSQAALAVKMGIDRAHVSAMERGQQNVTIVTLWHVAQALDVEPAALLENRRESQNVVNK</sequence>
<protein>
    <recommendedName>
        <fullName evidence="2">HTH cro/C1-type domain-containing protein</fullName>
    </recommendedName>
</protein>
<dbReference type="PANTHER" id="PTHR46797:SF1">
    <property type="entry name" value="METHYLPHOSPHONATE SYNTHASE"/>
    <property type="match status" value="1"/>
</dbReference>
<dbReference type="InterPro" id="IPR050807">
    <property type="entry name" value="TransReg_Diox_bact_type"/>
</dbReference>
<dbReference type="PANTHER" id="PTHR46797">
    <property type="entry name" value="HTH-TYPE TRANSCRIPTIONAL REGULATOR"/>
    <property type="match status" value="1"/>
</dbReference>
<dbReference type="InterPro" id="IPR010982">
    <property type="entry name" value="Lambda_DNA-bd_dom_sf"/>
</dbReference>
<dbReference type="GO" id="GO:0005829">
    <property type="term" value="C:cytosol"/>
    <property type="evidence" value="ECO:0007669"/>
    <property type="project" value="TreeGrafter"/>
</dbReference>
<comment type="caution">
    <text evidence="3">The sequence shown here is derived from an EMBL/GenBank/DDBJ whole genome shotgun (WGS) entry which is preliminary data.</text>
</comment>
<proteinExistence type="predicted"/>
<evidence type="ECO:0000259" key="2">
    <source>
        <dbReference type="PROSITE" id="PS50943"/>
    </source>
</evidence>
<name>A0A6N6JMV3_9RHOB</name>
<dbReference type="Proteomes" id="UP000436822">
    <property type="component" value="Unassembled WGS sequence"/>
</dbReference>